<feature type="region of interest" description="Disordered" evidence="7">
    <location>
        <begin position="1"/>
        <end position="44"/>
    </location>
</feature>
<feature type="compositionally biased region" description="Low complexity" evidence="7">
    <location>
        <begin position="1"/>
        <end position="37"/>
    </location>
</feature>
<dbReference type="InterPro" id="IPR007219">
    <property type="entry name" value="XnlR_reg_dom"/>
</dbReference>
<feature type="domain" description="Zn(2)-C6 fungal-type" evidence="8">
    <location>
        <begin position="52"/>
        <end position="82"/>
    </location>
</feature>
<keyword evidence="5" id="KW-0539">Nucleus</keyword>
<keyword evidence="3" id="KW-0805">Transcription regulation</keyword>
<protein>
    <recommendedName>
        <fullName evidence="8">Zn(2)-C6 fungal-type domain-containing protein</fullName>
    </recommendedName>
</protein>
<evidence type="ECO:0000256" key="6">
    <source>
        <dbReference type="SAM" id="Coils"/>
    </source>
</evidence>
<evidence type="ECO:0000256" key="4">
    <source>
        <dbReference type="ARBA" id="ARBA00023163"/>
    </source>
</evidence>
<name>A0A0C3MFM9_9AGAM</name>
<dbReference type="CDD" id="cd00067">
    <property type="entry name" value="GAL4"/>
    <property type="match status" value="1"/>
</dbReference>
<gene>
    <name evidence="9" type="ORF">M407DRAFT_4490</name>
</gene>
<dbReference type="OrthoDB" id="2309723at2759"/>
<dbReference type="CDD" id="cd12148">
    <property type="entry name" value="fungal_TF_MHR"/>
    <property type="match status" value="1"/>
</dbReference>
<dbReference type="GO" id="GO:0003677">
    <property type="term" value="F:DNA binding"/>
    <property type="evidence" value="ECO:0007669"/>
    <property type="project" value="InterPro"/>
</dbReference>
<evidence type="ECO:0000256" key="3">
    <source>
        <dbReference type="ARBA" id="ARBA00023015"/>
    </source>
</evidence>
<evidence type="ECO:0000256" key="2">
    <source>
        <dbReference type="ARBA" id="ARBA00022723"/>
    </source>
</evidence>
<accession>A0A0C3MFM9</accession>
<keyword evidence="2" id="KW-0479">Metal-binding</keyword>
<dbReference type="InterPro" id="IPR001138">
    <property type="entry name" value="Zn2Cys6_DnaBD"/>
</dbReference>
<dbReference type="GO" id="GO:0006351">
    <property type="term" value="P:DNA-templated transcription"/>
    <property type="evidence" value="ECO:0007669"/>
    <property type="project" value="InterPro"/>
</dbReference>
<evidence type="ECO:0000256" key="1">
    <source>
        <dbReference type="ARBA" id="ARBA00004123"/>
    </source>
</evidence>
<dbReference type="GO" id="GO:0005634">
    <property type="term" value="C:nucleus"/>
    <property type="evidence" value="ECO:0007669"/>
    <property type="project" value="UniProtKB-SubCell"/>
</dbReference>
<dbReference type="Proteomes" id="UP000054248">
    <property type="component" value="Unassembled WGS sequence"/>
</dbReference>
<dbReference type="Gene3D" id="4.10.240.10">
    <property type="entry name" value="Zn(2)-C6 fungal-type DNA-binding domain"/>
    <property type="match status" value="1"/>
</dbReference>
<dbReference type="STRING" id="1051891.A0A0C3MFM9"/>
<dbReference type="PROSITE" id="PS50048">
    <property type="entry name" value="ZN2_CY6_FUNGAL_2"/>
    <property type="match status" value="1"/>
</dbReference>
<dbReference type="HOGENOM" id="CLU_022337_1_0_1"/>
<reference evidence="9 10" key="1">
    <citation type="submission" date="2014-04" db="EMBL/GenBank/DDBJ databases">
        <authorList>
            <consortium name="DOE Joint Genome Institute"/>
            <person name="Kuo A."/>
            <person name="Girlanda M."/>
            <person name="Perotto S."/>
            <person name="Kohler A."/>
            <person name="Nagy L.G."/>
            <person name="Floudas D."/>
            <person name="Copeland A."/>
            <person name="Barry K.W."/>
            <person name="Cichocki N."/>
            <person name="Veneault-Fourrey C."/>
            <person name="LaButti K."/>
            <person name="Lindquist E.A."/>
            <person name="Lipzen A."/>
            <person name="Lundell T."/>
            <person name="Morin E."/>
            <person name="Murat C."/>
            <person name="Sun H."/>
            <person name="Tunlid A."/>
            <person name="Henrissat B."/>
            <person name="Grigoriev I.V."/>
            <person name="Hibbett D.S."/>
            <person name="Martin F."/>
            <person name="Nordberg H.P."/>
            <person name="Cantor M.N."/>
            <person name="Hua S.X."/>
        </authorList>
    </citation>
    <scope>NUCLEOTIDE SEQUENCE [LARGE SCALE GENOMIC DNA]</scope>
    <source>
        <strain evidence="9 10">MUT 4182</strain>
    </source>
</reference>
<reference evidence="10" key="2">
    <citation type="submission" date="2015-01" db="EMBL/GenBank/DDBJ databases">
        <title>Evolutionary Origins and Diversification of the Mycorrhizal Mutualists.</title>
        <authorList>
            <consortium name="DOE Joint Genome Institute"/>
            <consortium name="Mycorrhizal Genomics Consortium"/>
            <person name="Kohler A."/>
            <person name="Kuo A."/>
            <person name="Nagy L.G."/>
            <person name="Floudas D."/>
            <person name="Copeland A."/>
            <person name="Barry K.W."/>
            <person name="Cichocki N."/>
            <person name="Veneault-Fourrey C."/>
            <person name="LaButti K."/>
            <person name="Lindquist E.A."/>
            <person name="Lipzen A."/>
            <person name="Lundell T."/>
            <person name="Morin E."/>
            <person name="Murat C."/>
            <person name="Riley R."/>
            <person name="Ohm R."/>
            <person name="Sun H."/>
            <person name="Tunlid A."/>
            <person name="Henrissat B."/>
            <person name="Grigoriev I.V."/>
            <person name="Hibbett D.S."/>
            <person name="Martin F."/>
        </authorList>
    </citation>
    <scope>NUCLEOTIDE SEQUENCE [LARGE SCALE GENOMIC DNA]</scope>
    <source>
        <strain evidence="10">MUT 4182</strain>
    </source>
</reference>
<evidence type="ECO:0000259" key="8">
    <source>
        <dbReference type="PROSITE" id="PS50048"/>
    </source>
</evidence>
<feature type="compositionally biased region" description="Polar residues" evidence="7">
    <location>
        <begin position="627"/>
        <end position="636"/>
    </location>
</feature>
<proteinExistence type="predicted"/>
<evidence type="ECO:0000313" key="9">
    <source>
        <dbReference type="EMBL" id="KIO32537.1"/>
    </source>
</evidence>
<dbReference type="EMBL" id="KN822954">
    <property type="protein sequence ID" value="KIO32537.1"/>
    <property type="molecule type" value="Genomic_DNA"/>
</dbReference>
<dbReference type="PANTHER" id="PTHR47338">
    <property type="entry name" value="ZN(II)2CYS6 TRANSCRIPTION FACTOR (EUROFUNG)-RELATED"/>
    <property type="match status" value="1"/>
</dbReference>
<comment type="subcellular location">
    <subcellularLocation>
        <location evidence="1">Nucleus</location>
    </subcellularLocation>
</comment>
<dbReference type="Pfam" id="PF00172">
    <property type="entry name" value="Zn_clus"/>
    <property type="match status" value="1"/>
</dbReference>
<dbReference type="PANTHER" id="PTHR47338:SF29">
    <property type="entry name" value="ZN(2)-C6 FUNGAL-TYPE DOMAIN-CONTAINING PROTEIN"/>
    <property type="match status" value="1"/>
</dbReference>
<dbReference type="InterPro" id="IPR050815">
    <property type="entry name" value="TF_fung"/>
</dbReference>
<evidence type="ECO:0000256" key="5">
    <source>
        <dbReference type="ARBA" id="ARBA00023242"/>
    </source>
</evidence>
<dbReference type="SUPFAM" id="SSF57701">
    <property type="entry name" value="Zn2/Cys6 DNA-binding domain"/>
    <property type="match status" value="1"/>
</dbReference>
<organism evidence="9 10">
    <name type="scientific">Tulasnella calospora MUT 4182</name>
    <dbReference type="NCBI Taxonomy" id="1051891"/>
    <lineage>
        <taxon>Eukaryota</taxon>
        <taxon>Fungi</taxon>
        <taxon>Dikarya</taxon>
        <taxon>Basidiomycota</taxon>
        <taxon>Agaricomycotina</taxon>
        <taxon>Agaricomycetes</taxon>
        <taxon>Cantharellales</taxon>
        <taxon>Tulasnellaceae</taxon>
        <taxon>Tulasnella</taxon>
    </lineage>
</organism>
<dbReference type="GO" id="GO:0008270">
    <property type="term" value="F:zinc ion binding"/>
    <property type="evidence" value="ECO:0007669"/>
    <property type="project" value="InterPro"/>
</dbReference>
<dbReference type="GO" id="GO:0000981">
    <property type="term" value="F:DNA-binding transcription factor activity, RNA polymerase II-specific"/>
    <property type="evidence" value="ECO:0007669"/>
    <property type="project" value="InterPro"/>
</dbReference>
<feature type="coiled-coil region" evidence="6">
    <location>
        <begin position="82"/>
        <end position="109"/>
    </location>
</feature>
<evidence type="ECO:0000313" key="10">
    <source>
        <dbReference type="Proteomes" id="UP000054248"/>
    </source>
</evidence>
<keyword evidence="6" id="KW-0175">Coiled coil</keyword>
<dbReference type="Pfam" id="PF04082">
    <property type="entry name" value="Fungal_trans"/>
    <property type="match status" value="1"/>
</dbReference>
<dbReference type="AlphaFoldDB" id="A0A0C3MFM9"/>
<feature type="region of interest" description="Disordered" evidence="7">
    <location>
        <begin position="622"/>
        <end position="643"/>
    </location>
</feature>
<dbReference type="InterPro" id="IPR036864">
    <property type="entry name" value="Zn2-C6_fun-type_DNA-bd_sf"/>
</dbReference>
<evidence type="ECO:0000256" key="7">
    <source>
        <dbReference type="SAM" id="MobiDB-lite"/>
    </source>
</evidence>
<dbReference type="SMART" id="SM00066">
    <property type="entry name" value="GAL4"/>
    <property type="match status" value="1"/>
</dbReference>
<dbReference type="PROSITE" id="PS00463">
    <property type="entry name" value="ZN2_CY6_FUNGAL_1"/>
    <property type="match status" value="1"/>
</dbReference>
<keyword evidence="10" id="KW-1185">Reference proteome</keyword>
<sequence>MHNDEVPGSPSSDDSSVTTTTSPTSASAPGPGPSTSRSRAKKIPHTLGKGRACLKCRARKMRCDGKHPTCSSCLRANRECVYEEERSRTQKLLDKIDQLEGKLSELQSAANGSSPATSNKSCEFLGFGQEVAAGPPARAHADSGITFPGVFALPQDAGSDAFYLGGDSAQKIDFSGDWWWADHPPPAIRKFLLEVCLSQRARPALHMHVGRFFDSLSSASPPLPSLLNAMYLLGCNLSNVPLLASLEQLYLERARKCMAGELPRAHLNYVQWIQASCLVTYYLTRSGRFLEARHELSGASNLVVSCNLHKITSSKWHATAQPLGPPGSASMSPKSNLQMPSPKEAAFVGPPYLPPPNDAIELGERIGAFWMTYLLDHVTSLVCGLPPNRFFEAETETVWPRPFDEHETGLRSNPDASVSSLFGPHPLPPFDPPCSLYALRIKSIALLAREYHNALTIFLNGLPPLTHDPTSQEVDFDPPLPINIGIFLVQTMALVGFVHLYSALNIDHNTSPASGPLWTLYQNRLAICKRAVTLVKQVHDIGLPFKTLPTTCGFAWCAIARALAQHIRRLVPLSQVGGSPLAELEATREEYELLVEAILGMSSYQLERLSEFLEGREEGDLFPPTAVGSSSSSTPLTFDHHTP</sequence>
<keyword evidence="4" id="KW-0804">Transcription</keyword>